<evidence type="ECO:0000256" key="2">
    <source>
        <dbReference type="ARBA" id="ARBA00022723"/>
    </source>
</evidence>
<dbReference type="AlphaFoldDB" id="A0AAD9Q095"/>
<reference evidence="4" key="2">
    <citation type="journal article" date="2023" name="Science">
        <title>Genomic signatures of disease resistance in endangered staghorn corals.</title>
        <authorList>
            <person name="Vollmer S.V."/>
            <person name="Selwyn J.D."/>
            <person name="Despard B.A."/>
            <person name="Roesel C.L."/>
        </authorList>
    </citation>
    <scope>NUCLEOTIDE SEQUENCE</scope>
    <source>
        <strain evidence="4">K2</strain>
    </source>
</reference>
<feature type="domain" description="DDE Tnp4" evidence="3">
    <location>
        <begin position="37"/>
        <end position="114"/>
    </location>
</feature>
<keyword evidence="5" id="KW-1185">Reference proteome</keyword>
<sequence length="164" mass="18698">MQLARKCANSSIHAKLRSSRLPSTFQTPVEGSDKIPNYLIGDPAYPLLPFYMKEYEACTSNEQVILNDMLCSARNQIECGFGRLKARWSILTAKMDFKLEALSTIIYACFVLHNYCEKHNVNIDEDLVITQIEFMKENEVQCKNIPDPVYSCDVGEGIVVRSYE</sequence>
<keyword evidence="2" id="KW-0479">Metal-binding</keyword>
<comment type="caution">
    <text evidence="4">The sequence shown here is derived from an EMBL/GenBank/DDBJ whole genome shotgun (WGS) entry which is preliminary data.</text>
</comment>
<protein>
    <recommendedName>
        <fullName evidence="3">DDE Tnp4 domain-containing protein</fullName>
    </recommendedName>
</protein>
<dbReference type="EMBL" id="JARQWQ010000087">
    <property type="protein sequence ID" value="KAK2552357.1"/>
    <property type="molecule type" value="Genomic_DNA"/>
</dbReference>
<evidence type="ECO:0000313" key="4">
    <source>
        <dbReference type="EMBL" id="KAK2552357.1"/>
    </source>
</evidence>
<comment type="cofactor">
    <cofactor evidence="1">
        <name>a divalent metal cation</name>
        <dbReference type="ChEBI" id="CHEBI:60240"/>
    </cofactor>
</comment>
<evidence type="ECO:0000313" key="5">
    <source>
        <dbReference type="Proteomes" id="UP001249851"/>
    </source>
</evidence>
<dbReference type="InterPro" id="IPR027806">
    <property type="entry name" value="HARBI1_dom"/>
</dbReference>
<dbReference type="Pfam" id="PF13359">
    <property type="entry name" value="DDE_Tnp_4"/>
    <property type="match status" value="1"/>
</dbReference>
<name>A0AAD9Q095_ACRCE</name>
<reference evidence="4" key="1">
    <citation type="journal article" date="2023" name="G3 (Bethesda)">
        <title>Whole genome assembly and annotation of the endangered Caribbean coral Acropora cervicornis.</title>
        <authorList>
            <person name="Selwyn J.D."/>
            <person name="Vollmer S.V."/>
        </authorList>
    </citation>
    <scope>NUCLEOTIDE SEQUENCE</scope>
    <source>
        <strain evidence="4">K2</strain>
    </source>
</reference>
<evidence type="ECO:0000259" key="3">
    <source>
        <dbReference type="Pfam" id="PF13359"/>
    </source>
</evidence>
<dbReference type="Proteomes" id="UP001249851">
    <property type="component" value="Unassembled WGS sequence"/>
</dbReference>
<dbReference type="GO" id="GO:0046872">
    <property type="term" value="F:metal ion binding"/>
    <property type="evidence" value="ECO:0007669"/>
    <property type="project" value="UniProtKB-KW"/>
</dbReference>
<organism evidence="4 5">
    <name type="scientific">Acropora cervicornis</name>
    <name type="common">Staghorn coral</name>
    <dbReference type="NCBI Taxonomy" id="6130"/>
    <lineage>
        <taxon>Eukaryota</taxon>
        <taxon>Metazoa</taxon>
        <taxon>Cnidaria</taxon>
        <taxon>Anthozoa</taxon>
        <taxon>Hexacorallia</taxon>
        <taxon>Scleractinia</taxon>
        <taxon>Astrocoeniina</taxon>
        <taxon>Acroporidae</taxon>
        <taxon>Acropora</taxon>
    </lineage>
</organism>
<evidence type="ECO:0000256" key="1">
    <source>
        <dbReference type="ARBA" id="ARBA00001968"/>
    </source>
</evidence>
<proteinExistence type="predicted"/>
<accession>A0AAD9Q095</accession>
<gene>
    <name evidence="4" type="ORF">P5673_026432</name>
</gene>